<evidence type="ECO:0000313" key="2">
    <source>
        <dbReference type="Proteomes" id="UP000265520"/>
    </source>
</evidence>
<proteinExistence type="predicted"/>
<feature type="non-terminal residue" evidence="1">
    <location>
        <position position="48"/>
    </location>
</feature>
<comment type="caution">
    <text evidence="1">The sequence shown here is derived from an EMBL/GenBank/DDBJ whole genome shotgun (WGS) entry which is preliminary data.</text>
</comment>
<accession>A0A392SLE0</accession>
<reference evidence="1 2" key="1">
    <citation type="journal article" date="2018" name="Front. Plant Sci.">
        <title>Red Clover (Trifolium pratense) and Zigzag Clover (T. medium) - A Picture of Genomic Similarities and Differences.</title>
        <authorList>
            <person name="Dluhosova J."/>
            <person name="Istvanek J."/>
            <person name="Nedelnik J."/>
            <person name="Repkova J."/>
        </authorList>
    </citation>
    <scope>NUCLEOTIDE SEQUENCE [LARGE SCALE GENOMIC DNA]</scope>
    <source>
        <strain evidence="2">cv. 10/8</strain>
        <tissue evidence="1">Leaf</tissue>
    </source>
</reference>
<evidence type="ECO:0000313" key="1">
    <source>
        <dbReference type="EMBL" id="MCI49014.1"/>
    </source>
</evidence>
<name>A0A392SLE0_9FABA</name>
<dbReference type="EMBL" id="LXQA010394635">
    <property type="protein sequence ID" value="MCI49014.1"/>
    <property type="molecule type" value="Genomic_DNA"/>
</dbReference>
<sequence length="48" mass="5813">MKGEGDEENCERCTEMMERERKREKEIHMVQTVYDIITHPTVYVTLPR</sequence>
<dbReference type="Proteomes" id="UP000265520">
    <property type="component" value="Unassembled WGS sequence"/>
</dbReference>
<dbReference type="AlphaFoldDB" id="A0A392SLE0"/>
<keyword evidence="2" id="KW-1185">Reference proteome</keyword>
<protein>
    <submittedName>
        <fullName evidence="1">Uncharacterized protein</fullName>
    </submittedName>
</protein>
<organism evidence="1 2">
    <name type="scientific">Trifolium medium</name>
    <dbReference type="NCBI Taxonomy" id="97028"/>
    <lineage>
        <taxon>Eukaryota</taxon>
        <taxon>Viridiplantae</taxon>
        <taxon>Streptophyta</taxon>
        <taxon>Embryophyta</taxon>
        <taxon>Tracheophyta</taxon>
        <taxon>Spermatophyta</taxon>
        <taxon>Magnoliopsida</taxon>
        <taxon>eudicotyledons</taxon>
        <taxon>Gunneridae</taxon>
        <taxon>Pentapetalae</taxon>
        <taxon>rosids</taxon>
        <taxon>fabids</taxon>
        <taxon>Fabales</taxon>
        <taxon>Fabaceae</taxon>
        <taxon>Papilionoideae</taxon>
        <taxon>50 kb inversion clade</taxon>
        <taxon>NPAAA clade</taxon>
        <taxon>Hologalegina</taxon>
        <taxon>IRL clade</taxon>
        <taxon>Trifolieae</taxon>
        <taxon>Trifolium</taxon>
    </lineage>
</organism>